<reference evidence="3" key="2">
    <citation type="journal article" name="Front. Microbiol.">
        <title>Degradative Capacity of Two Strains of Rhodonia placenta: From Phenotype to Genotype.</title>
        <authorList>
            <person name="Kolle M."/>
            <person name="Horta M.A.C."/>
            <person name="Nowrousian M."/>
            <person name="Ohm R.A."/>
            <person name="Benz J.P."/>
            <person name="Pilgard A."/>
        </authorList>
    </citation>
    <scope>NUCLEOTIDE SEQUENCE</scope>
    <source>
        <strain evidence="3">FPRL280</strain>
    </source>
</reference>
<evidence type="ECO:0008006" key="5">
    <source>
        <dbReference type="Google" id="ProtNLM"/>
    </source>
</evidence>
<dbReference type="Pfam" id="PF11807">
    <property type="entry name" value="UstYa"/>
    <property type="match status" value="1"/>
</dbReference>
<evidence type="ECO:0000256" key="1">
    <source>
        <dbReference type="ARBA" id="ARBA00004685"/>
    </source>
</evidence>
<organism evidence="3 4">
    <name type="scientific">Rhodonia placenta</name>
    <dbReference type="NCBI Taxonomy" id="104341"/>
    <lineage>
        <taxon>Eukaryota</taxon>
        <taxon>Fungi</taxon>
        <taxon>Dikarya</taxon>
        <taxon>Basidiomycota</taxon>
        <taxon>Agaricomycotina</taxon>
        <taxon>Agaricomycetes</taxon>
        <taxon>Polyporales</taxon>
        <taxon>Adustoporiaceae</taxon>
        <taxon>Rhodonia</taxon>
    </lineage>
</organism>
<comment type="pathway">
    <text evidence="1">Mycotoxin biosynthesis.</text>
</comment>
<proteinExistence type="inferred from homology"/>
<dbReference type="GO" id="GO:0043386">
    <property type="term" value="P:mycotoxin biosynthetic process"/>
    <property type="evidence" value="ECO:0007669"/>
    <property type="project" value="InterPro"/>
</dbReference>
<dbReference type="PROSITE" id="PS00018">
    <property type="entry name" value="EF_HAND_1"/>
    <property type="match status" value="1"/>
</dbReference>
<dbReference type="InterPro" id="IPR021765">
    <property type="entry name" value="UstYa-like"/>
</dbReference>
<dbReference type="AlphaFoldDB" id="A0A8H7NXE2"/>
<protein>
    <recommendedName>
        <fullName evidence="5">EF-hand domain-containing protein</fullName>
    </recommendedName>
</protein>
<evidence type="ECO:0000313" key="4">
    <source>
        <dbReference type="Proteomes" id="UP000639403"/>
    </source>
</evidence>
<dbReference type="PANTHER" id="PTHR33365">
    <property type="entry name" value="YALI0B05434P"/>
    <property type="match status" value="1"/>
</dbReference>
<comment type="caution">
    <text evidence="3">The sequence shown here is derived from an EMBL/GenBank/DDBJ whole genome shotgun (WGS) entry which is preliminary data.</text>
</comment>
<name>A0A8H7NXE2_9APHY</name>
<comment type="similarity">
    <text evidence="2">Belongs to the ustYa family.</text>
</comment>
<reference evidence="3" key="1">
    <citation type="submission" date="2020-11" db="EMBL/GenBank/DDBJ databases">
        <authorList>
            <person name="Koelle M."/>
            <person name="Horta M.A.C."/>
            <person name="Nowrousian M."/>
            <person name="Ohm R.A."/>
            <person name="Benz P."/>
            <person name="Pilgard A."/>
        </authorList>
    </citation>
    <scope>NUCLEOTIDE SEQUENCE</scope>
    <source>
        <strain evidence="3">FPRL280</strain>
    </source>
</reference>
<dbReference type="Proteomes" id="UP000639403">
    <property type="component" value="Unassembled WGS sequence"/>
</dbReference>
<sequence>MGKPSLDLDAAWDAIVHRSRPTRITSEMLKKLHKEERPSLIRFMDVDGGGYLGTLEFTHQLHCLNVLRKHTYYEHYKDTEPAILEGPQAYRTHLDHCVDMLRQHILCNADVGLVTNDWVKGHKTPYPDFSNWHRCRDVEKIWEWNEKHSVHLPWERLTRFGDEVDLEQPDGAIVS</sequence>
<evidence type="ECO:0000256" key="2">
    <source>
        <dbReference type="ARBA" id="ARBA00035112"/>
    </source>
</evidence>
<dbReference type="PANTHER" id="PTHR33365:SF4">
    <property type="entry name" value="CYCLOCHLOROTINE BIOSYNTHESIS PROTEIN O"/>
    <property type="match status" value="1"/>
</dbReference>
<accession>A0A8H7NXE2</accession>
<gene>
    <name evidence="3" type="ORF">IEO21_07803</name>
</gene>
<evidence type="ECO:0000313" key="3">
    <source>
        <dbReference type="EMBL" id="KAF9808691.1"/>
    </source>
</evidence>
<dbReference type="InterPro" id="IPR018247">
    <property type="entry name" value="EF_Hand_1_Ca_BS"/>
</dbReference>
<dbReference type="EMBL" id="JADOXO010000236">
    <property type="protein sequence ID" value="KAF9808691.1"/>
    <property type="molecule type" value="Genomic_DNA"/>
</dbReference>